<feature type="domain" description="Transcription regulator Myc N-terminal" evidence="1">
    <location>
        <begin position="2"/>
        <end position="76"/>
    </location>
</feature>
<dbReference type="EMBL" id="DS469696">
    <property type="protein sequence ID" value="EDO35519.1"/>
    <property type="molecule type" value="Genomic_DNA"/>
</dbReference>
<keyword evidence="3" id="KW-1185">Reference proteome</keyword>
<dbReference type="STRING" id="45351.A7SL90"/>
<dbReference type="Pfam" id="PF01056">
    <property type="entry name" value="Myc_N"/>
    <property type="match status" value="1"/>
</dbReference>
<dbReference type="GO" id="GO:0003700">
    <property type="term" value="F:DNA-binding transcription factor activity"/>
    <property type="evidence" value="ECO:0007669"/>
    <property type="project" value="InterPro"/>
</dbReference>
<evidence type="ECO:0000259" key="1">
    <source>
        <dbReference type="Pfam" id="PF01056"/>
    </source>
</evidence>
<reference evidence="2 3" key="1">
    <citation type="journal article" date="2007" name="Science">
        <title>Sea anemone genome reveals ancestral eumetazoan gene repertoire and genomic organization.</title>
        <authorList>
            <person name="Putnam N.H."/>
            <person name="Srivastava M."/>
            <person name="Hellsten U."/>
            <person name="Dirks B."/>
            <person name="Chapman J."/>
            <person name="Salamov A."/>
            <person name="Terry A."/>
            <person name="Shapiro H."/>
            <person name="Lindquist E."/>
            <person name="Kapitonov V.V."/>
            <person name="Jurka J."/>
            <person name="Genikhovich G."/>
            <person name="Grigoriev I.V."/>
            <person name="Lucas S.M."/>
            <person name="Steele R.E."/>
            <person name="Finnerty J.R."/>
            <person name="Technau U."/>
            <person name="Martindale M.Q."/>
            <person name="Rokhsar D.S."/>
        </authorList>
    </citation>
    <scope>NUCLEOTIDE SEQUENCE [LARGE SCALE GENOMIC DNA]</scope>
    <source>
        <strain evidence="3">CH2 X CH6</strain>
    </source>
</reference>
<evidence type="ECO:0000313" key="3">
    <source>
        <dbReference type="Proteomes" id="UP000001593"/>
    </source>
</evidence>
<dbReference type="InterPro" id="IPR012682">
    <property type="entry name" value="Tscrpt_reg_Myc_N"/>
</dbReference>
<dbReference type="InParanoid" id="A7SL90"/>
<dbReference type="PhylomeDB" id="A7SL90"/>
<dbReference type="PANTHER" id="PTHR45851">
    <property type="entry name" value="MYC PROTO-ONCOGENE"/>
    <property type="match status" value="1"/>
</dbReference>
<dbReference type="OrthoDB" id="5964374at2759"/>
<dbReference type="HOGENOM" id="CLU_1976074_0_0_1"/>
<dbReference type="Proteomes" id="UP000001593">
    <property type="component" value="Unassembled WGS sequence"/>
</dbReference>
<proteinExistence type="predicted"/>
<dbReference type="AlphaFoldDB" id="A7SL90"/>
<dbReference type="KEGG" id="nve:5506937"/>
<sequence>MDIWKKFELLPTPPRSPSRSPCDSPVHMISSSSVADTLQIVSEILDDDEAQSTPTVEKNCSSLKSKLIQDCMWNGSAYETFTDLRQLVTHPSEDLYETPCSTPPPVEYISSDCVDPSTVFPYPMNDT</sequence>
<protein>
    <recommendedName>
        <fullName evidence="1">Transcription regulator Myc N-terminal domain-containing protein</fullName>
    </recommendedName>
</protein>
<name>A7SL90_NEMVE</name>
<evidence type="ECO:0000313" key="2">
    <source>
        <dbReference type="EMBL" id="EDO35519.1"/>
    </source>
</evidence>
<gene>
    <name evidence="2" type="ORF">NEMVEDRAFT_v1g122436</name>
</gene>
<dbReference type="InterPro" id="IPR050433">
    <property type="entry name" value="Myc_transcription_factors"/>
</dbReference>
<organism evidence="2 3">
    <name type="scientific">Nematostella vectensis</name>
    <name type="common">Starlet sea anemone</name>
    <dbReference type="NCBI Taxonomy" id="45351"/>
    <lineage>
        <taxon>Eukaryota</taxon>
        <taxon>Metazoa</taxon>
        <taxon>Cnidaria</taxon>
        <taxon>Anthozoa</taxon>
        <taxon>Hexacorallia</taxon>
        <taxon>Actiniaria</taxon>
        <taxon>Edwardsiidae</taxon>
        <taxon>Nematostella</taxon>
    </lineage>
</organism>
<feature type="non-terminal residue" evidence="2">
    <location>
        <position position="127"/>
    </location>
</feature>
<accession>A7SL90</accession>
<dbReference type="OMA" id="EYISSDC"/>